<dbReference type="Proteomes" id="UP001203852">
    <property type="component" value="Unassembled WGS sequence"/>
</dbReference>
<name>A0AAN6IH86_9EURO</name>
<dbReference type="PANTHER" id="PTHR45036:SF1">
    <property type="entry name" value="METHYLTRANSFERASE LIKE 7A"/>
    <property type="match status" value="1"/>
</dbReference>
<feature type="transmembrane region" description="Helical" evidence="1">
    <location>
        <begin position="12"/>
        <end position="36"/>
    </location>
</feature>
<proteinExistence type="predicted"/>
<sequence>MAVSIITRIQGYSVHWVMLALALVYLPITLISHPFLLITSPSSFRSAWFESYFRILGPLLATSDLQAGHVEQVLSRAKGTVLELGPGGGDQIYHYKADQVDKIYAAEPNTFLHPALLRNAEKHGLKGKVIPLEAGAEPGSLLPALKKARLLSSTTSGLPEEGVFDSIVAIKCLCSAPQDQLAATVAVVQALLKPGGEFLFFEHVANDSDKVTMSYAWIMNWIWPVMMGNCHLNGKVDKVVLGTGGWEVRNVQTIGEFQGWEVLRYVKGICRKA</sequence>
<dbReference type="EMBL" id="MU404350">
    <property type="protein sequence ID" value="KAI1617481.1"/>
    <property type="molecule type" value="Genomic_DNA"/>
</dbReference>
<dbReference type="InterPro" id="IPR029063">
    <property type="entry name" value="SAM-dependent_MTases_sf"/>
</dbReference>
<evidence type="ECO:0000313" key="3">
    <source>
        <dbReference type="Proteomes" id="UP001203852"/>
    </source>
</evidence>
<dbReference type="InterPro" id="IPR052356">
    <property type="entry name" value="Thiol_S-MT"/>
</dbReference>
<keyword evidence="1" id="KW-0472">Membrane</keyword>
<dbReference type="AlphaFoldDB" id="A0AAN6IH86"/>
<organism evidence="2 3">
    <name type="scientific">Exophiala viscosa</name>
    <dbReference type="NCBI Taxonomy" id="2486360"/>
    <lineage>
        <taxon>Eukaryota</taxon>
        <taxon>Fungi</taxon>
        <taxon>Dikarya</taxon>
        <taxon>Ascomycota</taxon>
        <taxon>Pezizomycotina</taxon>
        <taxon>Eurotiomycetes</taxon>
        <taxon>Chaetothyriomycetidae</taxon>
        <taxon>Chaetothyriales</taxon>
        <taxon>Herpotrichiellaceae</taxon>
        <taxon>Exophiala</taxon>
    </lineage>
</organism>
<comment type="caution">
    <text evidence="2">The sequence shown here is derived from an EMBL/GenBank/DDBJ whole genome shotgun (WGS) entry which is preliminary data.</text>
</comment>
<gene>
    <name evidence="2" type="ORF">EDD36DRAFT_2945</name>
</gene>
<protein>
    <recommendedName>
        <fullName evidence="4">S-adenosyl-L-methionine-dependent methyltransferase</fullName>
    </recommendedName>
</protein>
<evidence type="ECO:0000256" key="1">
    <source>
        <dbReference type="SAM" id="Phobius"/>
    </source>
</evidence>
<keyword evidence="1" id="KW-1133">Transmembrane helix</keyword>
<evidence type="ECO:0008006" key="4">
    <source>
        <dbReference type="Google" id="ProtNLM"/>
    </source>
</evidence>
<dbReference type="Gene3D" id="3.40.50.150">
    <property type="entry name" value="Vaccinia Virus protein VP39"/>
    <property type="match status" value="1"/>
</dbReference>
<evidence type="ECO:0000313" key="2">
    <source>
        <dbReference type="EMBL" id="KAI1617481.1"/>
    </source>
</evidence>
<keyword evidence="3" id="KW-1185">Reference proteome</keyword>
<reference evidence="2" key="1">
    <citation type="journal article" date="2022" name="bioRxiv">
        <title>Deciphering the potential niche of two novel black yeast fungi from a biological soil crust based on their genomes, phenotypes, and melanin regulation.</title>
        <authorList>
            <consortium name="DOE Joint Genome Institute"/>
            <person name="Carr E.C."/>
            <person name="Barton Q."/>
            <person name="Grambo S."/>
            <person name="Sullivan M."/>
            <person name="Renfro C.M."/>
            <person name="Kuo A."/>
            <person name="Pangilinan J."/>
            <person name="Lipzen A."/>
            <person name="Keymanesh K."/>
            <person name="Savage E."/>
            <person name="Barry K."/>
            <person name="Grigoriev I.V."/>
            <person name="Riekhof W.R."/>
            <person name="Harris S.S."/>
        </authorList>
    </citation>
    <scope>NUCLEOTIDE SEQUENCE</scope>
    <source>
        <strain evidence="2">JF 03-4F</strain>
    </source>
</reference>
<dbReference type="SUPFAM" id="SSF53335">
    <property type="entry name" value="S-adenosyl-L-methionine-dependent methyltransferases"/>
    <property type="match status" value="1"/>
</dbReference>
<accession>A0AAN6IH86</accession>
<dbReference type="Pfam" id="PF13489">
    <property type="entry name" value="Methyltransf_23"/>
    <property type="match status" value="1"/>
</dbReference>
<keyword evidence="1" id="KW-0812">Transmembrane</keyword>
<dbReference type="PANTHER" id="PTHR45036">
    <property type="entry name" value="METHYLTRANSFERASE LIKE 7B"/>
    <property type="match status" value="1"/>
</dbReference>